<keyword evidence="3 6" id="KW-0479">Metal-binding</keyword>
<dbReference type="PANTHER" id="PTHR47955">
    <property type="entry name" value="CYTOCHROME P450 FAMILY 71 PROTEIN"/>
    <property type="match status" value="1"/>
</dbReference>
<keyword evidence="7" id="KW-0560">Oxidoreductase</keyword>
<dbReference type="GO" id="GO:0004497">
    <property type="term" value="F:monooxygenase activity"/>
    <property type="evidence" value="ECO:0007669"/>
    <property type="project" value="UniProtKB-KW"/>
</dbReference>
<proteinExistence type="inferred from homology"/>
<keyword evidence="7" id="KW-0503">Monooxygenase</keyword>
<dbReference type="Gene3D" id="1.10.630.10">
    <property type="entry name" value="Cytochrome P450"/>
    <property type="match status" value="1"/>
</dbReference>
<gene>
    <name evidence="9" type="primary">P0416A11.9</name>
</gene>
<reference evidence="10" key="2">
    <citation type="journal article" date="2008" name="Nucleic Acids Res.">
        <title>The rice annotation project database (RAP-DB): 2008 update.</title>
        <authorList>
            <consortium name="The rice annotation project (RAP)"/>
        </authorList>
    </citation>
    <scope>GENOME REANNOTATION</scope>
    <source>
        <strain evidence="10">cv. Nipponbare</strain>
    </source>
</reference>
<dbReference type="AlphaFoldDB" id="Q67WW4"/>
<dbReference type="InterPro" id="IPR036396">
    <property type="entry name" value="Cyt_P450_sf"/>
</dbReference>
<dbReference type="InterPro" id="IPR002401">
    <property type="entry name" value="Cyt_P450_E_grp-I"/>
</dbReference>
<keyword evidence="8" id="KW-0472">Membrane</keyword>
<reference evidence="10" key="1">
    <citation type="journal article" date="2005" name="Nature">
        <title>The map-based sequence of the rice genome.</title>
        <authorList>
            <consortium name="International rice genome sequencing project (IRGSP)"/>
            <person name="Matsumoto T."/>
            <person name="Wu J."/>
            <person name="Kanamori H."/>
            <person name="Katayose Y."/>
            <person name="Fujisawa M."/>
            <person name="Namiki N."/>
            <person name="Mizuno H."/>
            <person name="Yamamoto K."/>
            <person name="Antonio B.A."/>
            <person name="Baba T."/>
            <person name="Sakata K."/>
            <person name="Nagamura Y."/>
            <person name="Aoki H."/>
            <person name="Arikawa K."/>
            <person name="Arita K."/>
            <person name="Bito T."/>
            <person name="Chiden Y."/>
            <person name="Fujitsuka N."/>
            <person name="Fukunaka R."/>
            <person name="Hamada M."/>
            <person name="Harada C."/>
            <person name="Hayashi A."/>
            <person name="Hijishita S."/>
            <person name="Honda M."/>
            <person name="Hosokawa S."/>
            <person name="Ichikawa Y."/>
            <person name="Idonuma A."/>
            <person name="Iijima M."/>
            <person name="Ikeda M."/>
            <person name="Ikeno M."/>
            <person name="Ito K."/>
            <person name="Ito S."/>
            <person name="Ito T."/>
            <person name="Ito Y."/>
            <person name="Ito Y."/>
            <person name="Iwabuchi A."/>
            <person name="Kamiya K."/>
            <person name="Karasawa W."/>
            <person name="Kurita K."/>
            <person name="Katagiri S."/>
            <person name="Kikuta A."/>
            <person name="Kobayashi H."/>
            <person name="Kobayashi N."/>
            <person name="Machita K."/>
            <person name="Maehara T."/>
            <person name="Masukawa M."/>
            <person name="Mizubayashi T."/>
            <person name="Mukai Y."/>
            <person name="Nagasaki H."/>
            <person name="Nagata Y."/>
            <person name="Naito S."/>
            <person name="Nakashima M."/>
            <person name="Nakama Y."/>
            <person name="Nakamichi Y."/>
            <person name="Nakamura M."/>
            <person name="Meguro A."/>
            <person name="Negishi M."/>
            <person name="Ohta I."/>
            <person name="Ohta T."/>
            <person name="Okamoto M."/>
            <person name="Ono N."/>
            <person name="Saji S."/>
            <person name="Sakaguchi M."/>
            <person name="Sakai K."/>
            <person name="Shibata M."/>
            <person name="Shimokawa T."/>
            <person name="Song J."/>
            <person name="Takazaki Y."/>
            <person name="Terasawa K."/>
            <person name="Tsugane M."/>
            <person name="Tsuji K."/>
            <person name="Ueda S."/>
            <person name="Waki K."/>
            <person name="Yamagata H."/>
            <person name="Yamamoto M."/>
            <person name="Yamamoto S."/>
            <person name="Yamane H."/>
            <person name="Yoshiki S."/>
            <person name="Yoshihara R."/>
            <person name="Yukawa K."/>
            <person name="Zhong H."/>
            <person name="Yano M."/>
            <person name="Yuan Q."/>
            <person name="Ouyang S."/>
            <person name="Liu J."/>
            <person name="Jones K.M."/>
            <person name="Gansberger K."/>
            <person name="Moffat K."/>
            <person name="Hill J."/>
            <person name="Bera J."/>
            <person name="Fadrosh D."/>
            <person name="Jin S."/>
            <person name="Johri S."/>
            <person name="Kim M."/>
            <person name="Overton L."/>
            <person name="Reardon M."/>
            <person name="Tsitrin T."/>
            <person name="Vuong H."/>
            <person name="Weaver B."/>
            <person name="Ciecko A."/>
            <person name="Tallon L."/>
            <person name="Jackson J."/>
            <person name="Pai G."/>
            <person name="Aken S.V."/>
            <person name="Utterback T."/>
            <person name="Reidmuller S."/>
            <person name="Feldblyum T."/>
            <person name="Hsiao J."/>
            <person name="Zismann V."/>
            <person name="Iobst S."/>
            <person name="de Vazeille A.R."/>
            <person name="Buell C.R."/>
            <person name="Ying K."/>
            <person name="Li Y."/>
            <person name="Lu T."/>
            <person name="Huang Y."/>
            <person name="Zhao Q."/>
            <person name="Feng Q."/>
            <person name="Zhang L."/>
            <person name="Zhu J."/>
            <person name="Weng Q."/>
            <person name="Mu J."/>
            <person name="Lu Y."/>
            <person name="Fan D."/>
            <person name="Liu Y."/>
            <person name="Guan J."/>
            <person name="Zhang Y."/>
            <person name="Yu S."/>
            <person name="Liu X."/>
            <person name="Zhang Y."/>
            <person name="Hong G."/>
            <person name="Han B."/>
            <person name="Choisne N."/>
            <person name="Demange N."/>
            <person name="Orjeda G."/>
            <person name="Samain S."/>
            <person name="Cattolico L."/>
            <person name="Pelletier E."/>
            <person name="Couloux A."/>
            <person name="Segurens B."/>
            <person name="Wincker P."/>
            <person name="D'Hont A."/>
            <person name="Scarpelli C."/>
            <person name="Weissenbach J."/>
            <person name="Salanoubat M."/>
            <person name="Quetier F."/>
            <person name="Yu Y."/>
            <person name="Kim H.R."/>
            <person name="Rambo T."/>
            <person name="Currie J."/>
            <person name="Collura K."/>
            <person name="Luo M."/>
            <person name="Yang T."/>
            <person name="Ammiraju J.S.S."/>
            <person name="Engler F."/>
            <person name="Soderlund C."/>
            <person name="Wing R.A."/>
            <person name="Palmer L.E."/>
            <person name="de la Bastide M."/>
            <person name="Spiegel L."/>
            <person name="Nascimento L."/>
            <person name="Zutavern T."/>
            <person name="O'Shaughnessy A."/>
            <person name="Dike S."/>
            <person name="Dedhia N."/>
            <person name="Preston R."/>
            <person name="Balija V."/>
            <person name="McCombie W.R."/>
            <person name="Chow T."/>
            <person name="Chen H."/>
            <person name="Chung M."/>
            <person name="Chen C."/>
            <person name="Shaw J."/>
            <person name="Wu H."/>
            <person name="Hsiao K."/>
            <person name="Chao Y."/>
            <person name="Chu M."/>
            <person name="Cheng C."/>
            <person name="Hour A."/>
            <person name="Lee P."/>
            <person name="Lin S."/>
            <person name="Lin Y."/>
            <person name="Liou J."/>
            <person name="Liu S."/>
            <person name="Hsing Y."/>
            <person name="Raghuvanshi S."/>
            <person name="Mohanty A."/>
            <person name="Bharti A.K."/>
            <person name="Gaur A."/>
            <person name="Gupta V."/>
            <person name="Kumar D."/>
            <person name="Ravi V."/>
            <person name="Vij S."/>
            <person name="Kapur A."/>
            <person name="Khurana P."/>
            <person name="Khurana P."/>
            <person name="Khurana J.P."/>
            <person name="Tyagi A.K."/>
            <person name="Gaikwad K."/>
            <person name="Singh A."/>
            <person name="Dalal V."/>
            <person name="Srivastava S."/>
            <person name="Dixit A."/>
            <person name="Pal A.K."/>
            <person name="Ghazi I.A."/>
            <person name="Yadav M."/>
            <person name="Pandit A."/>
            <person name="Bhargava A."/>
            <person name="Sureshbabu K."/>
            <person name="Batra K."/>
            <person name="Sharma T.R."/>
            <person name="Mohapatra T."/>
            <person name="Singh N.K."/>
            <person name="Messing J."/>
            <person name="Nelson A.B."/>
            <person name="Fuks G."/>
            <person name="Kavchok S."/>
            <person name="Keizer G."/>
            <person name="Linton E."/>
            <person name="Llaca V."/>
            <person name="Song R."/>
            <person name="Tanyolac B."/>
            <person name="Young S."/>
            <person name="Ho-Il K."/>
            <person name="Hahn J.H."/>
            <person name="Sangsakoo G."/>
            <person name="Vanavichit A."/>
            <person name="de Mattos Luiz.A.T."/>
            <person name="Zimmer P.D."/>
            <person name="Malone G."/>
            <person name="Dellagostin O."/>
            <person name="de Oliveira A.C."/>
            <person name="Bevan M."/>
            <person name="Bancroft I."/>
            <person name="Minx P."/>
            <person name="Cordum H."/>
            <person name="Wilson R."/>
            <person name="Cheng Z."/>
            <person name="Jin W."/>
            <person name="Jiang J."/>
            <person name="Leong S.A."/>
            <person name="Iwama H."/>
            <person name="Gojobori T."/>
            <person name="Itoh T."/>
            <person name="Niimura Y."/>
            <person name="Fujii Y."/>
            <person name="Habara T."/>
            <person name="Sakai H."/>
            <person name="Sato Y."/>
            <person name="Wilson G."/>
            <person name="Kumar K."/>
            <person name="McCouch S."/>
            <person name="Juretic N."/>
            <person name="Hoen D."/>
            <person name="Wright S."/>
            <person name="Bruskiewich R."/>
            <person name="Bureau T."/>
            <person name="Miyao A."/>
            <person name="Hirochika H."/>
            <person name="Nishikawa T."/>
            <person name="Kadowaki K."/>
            <person name="Sugiura M."/>
            <person name="Burr B."/>
            <person name="Sasaki T."/>
        </authorList>
    </citation>
    <scope>NUCLEOTIDE SEQUENCE [LARGE SCALE GENOMIC DNA]</scope>
    <source>
        <strain evidence="10">cv. Nipponbare</strain>
    </source>
</reference>
<evidence type="ECO:0000256" key="2">
    <source>
        <dbReference type="ARBA" id="ARBA00022692"/>
    </source>
</evidence>
<dbReference type="Pfam" id="PF00067">
    <property type="entry name" value="p450"/>
    <property type="match status" value="2"/>
</dbReference>
<comment type="similarity">
    <text evidence="1 7">Belongs to the cytochrome P450 family.</text>
</comment>
<protein>
    <submittedName>
        <fullName evidence="9">Cytochrome P450</fullName>
    </submittedName>
</protein>
<dbReference type="GO" id="GO:0016705">
    <property type="term" value="F:oxidoreductase activity, acting on paired donors, with incorporation or reduction of molecular oxygen"/>
    <property type="evidence" value="ECO:0007669"/>
    <property type="project" value="InterPro"/>
</dbReference>
<keyword evidence="2 8" id="KW-0812">Transmembrane</keyword>
<feature type="transmembrane region" description="Helical" evidence="8">
    <location>
        <begin position="6"/>
        <end position="24"/>
    </location>
</feature>
<evidence type="ECO:0000256" key="4">
    <source>
        <dbReference type="ARBA" id="ARBA00022989"/>
    </source>
</evidence>
<sequence length="519" mass="59555">MAEVVQLHHLILLLPLFILPFLLLRSSRRRRGACGRLPPSPWALPVIGHLHHLAGALPHRAMRDIARRHGPLVLLRLGELPVVVASSADAARDVMKTHDLAFATRPITRMMRLVFPEGSEGIIFSPYGETWRQLRKICTVELLSARRVNSFRSVREEEVNRLLRAVAAAAASATSPAKTVNLSELMSAYAADSSVRAMIGRRCKDRDKFLAMLERGIKLFVTPSLPDLYPSSRLAMVVSRMPRRMRRHREEVFAFLDAIIAEHQENRASGEDEEDLLDVLLRIQREGCMESTVIHRIHQDNNWRKYSHEHTNNSKKRLPSKLAKSYHGFSTKCSYLKIWLHGTQDLFNGGSETTATTLQWIMAKLMRNPRVMQKAQDEVQRVFIGQHKVTEENLSNLSYMYLVIKEALRLHPPRPPLLPRECRTTCQVLGFDVPKGTIVLVNMWAINRDPKYWDQSEEFILERFEHVDINFKGMNFEYMPFGAGRRMCPGMAFGLVNLELVLASLLYHFDWKLSDKISR</sequence>
<evidence type="ECO:0000313" key="9">
    <source>
        <dbReference type="EMBL" id="BAD37355.1"/>
    </source>
</evidence>
<keyword evidence="6 7" id="KW-0349">Heme</keyword>
<keyword evidence="5 6" id="KW-0408">Iron</keyword>
<accession>Q67WW4</accession>
<dbReference type="SUPFAM" id="SSF48264">
    <property type="entry name" value="Cytochrome P450"/>
    <property type="match status" value="1"/>
</dbReference>
<dbReference type="PANTHER" id="PTHR47955:SF21">
    <property type="entry name" value="OS06G0642300 PROTEIN"/>
    <property type="match status" value="1"/>
</dbReference>
<evidence type="ECO:0000256" key="3">
    <source>
        <dbReference type="ARBA" id="ARBA00022723"/>
    </source>
</evidence>
<name>Q67WW4_ORYSJ</name>
<evidence type="ECO:0000313" key="10">
    <source>
        <dbReference type="Proteomes" id="UP000000763"/>
    </source>
</evidence>
<dbReference type="PRINTS" id="PR00463">
    <property type="entry name" value="EP450I"/>
</dbReference>
<evidence type="ECO:0000256" key="1">
    <source>
        <dbReference type="ARBA" id="ARBA00010617"/>
    </source>
</evidence>
<dbReference type="GO" id="GO:0020037">
    <property type="term" value="F:heme binding"/>
    <property type="evidence" value="ECO:0007669"/>
    <property type="project" value="InterPro"/>
</dbReference>
<dbReference type="GO" id="GO:0005506">
    <property type="term" value="F:iron ion binding"/>
    <property type="evidence" value="ECO:0007669"/>
    <property type="project" value="InterPro"/>
</dbReference>
<evidence type="ECO:0000256" key="8">
    <source>
        <dbReference type="SAM" id="Phobius"/>
    </source>
</evidence>
<evidence type="ECO:0000256" key="5">
    <source>
        <dbReference type="ARBA" id="ARBA00023004"/>
    </source>
</evidence>
<keyword evidence="4 8" id="KW-1133">Transmembrane helix</keyword>
<evidence type="ECO:0000256" key="6">
    <source>
        <dbReference type="PIRSR" id="PIRSR602401-1"/>
    </source>
</evidence>
<dbReference type="EMBL" id="AP003523">
    <property type="protein sequence ID" value="BAD37355.1"/>
    <property type="molecule type" value="Genomic_DNA"/>
</dbReference>
<feature type="binding site" description="axial binding residue" evidence="6">
    <location>
        <position position="488"/>
    </location>
    <ligand>
        <name>heme</name>
        <dbReference type="ChEBI" id="CHEBI:30413"/>
    </ligand>
    <ligandPart>
        <name>Fe</name>
        <dbReference type="ChEBI" id="CHEBI:18248"/>
    </ligandPart>
</feature>
<organism evidence="9 10">
    <name type="scientific">Oryza sativa subsp. japonica</name>
    <name type="common">Rice</name>
    <dbReference type="NCBI Taxonomy" id="39947"/>
    <lineage>
        <taxon>Eukaryota</taxon>
        <taxon>Viridiplantae</taxon>
        <taxon>Streptophyta</taxon>
        <taxon>Embryophyta</taxon>
        <taxon>Tracheophyta</taxon>
        <taxon>Spermatophyta</taxon>
        <taxon>Magnoliopsida</taxon>
        <taxon>Liliopsida</taxon>
        <taxon>Poales</taxon>
        <taxon>Poaceae</taxon>
        <taxon>BOP clade</taxon>
        <taxon>Oryzoideae</taxon>
        <taxon>Oryzeae</taxon>
        <taxon>Oryzinae</taxon>
        <taxon>Oryza</taxon>
        <taxon>Oryza sativa</taxon>
    </lineage>
</organism>
<dbReference type="Proteomes" id="UP000000763">
    <property type="component" value="Chromosome 6"/>
</dbReference>
<dbReference type="InterPro" id="IPR017972">
    <property type="entry name" value="Cyt_P450_CS"/>
</dbReference>
<dbReference type="PRINTS" id="PR00385">
    <property type="entry name" value="P450"/>
</dbReference>
<dbReference type="PROSITE" id="PS00086">
    <property type="entry name" value="CYTOCHROME_P450"/>
    <property type="match status" value="1"/>
</dbReference>
<dbReference type="InterPro" id="IPR001128">
    <property type="entry name" value="Cyt_P450"/>
</dbReference>
<evidence type="ECO:0000256" key="7">
    <source>
        <dbReference type="RuleBase" id="RU000461"/>
    </source>
</evidence>
<comment type="cofactor">
    <cofactor evidence="6">
        <name>heme</name>
        <dbReference type="ChEBI" id="CHEBI:30413"/>
    </cofactor>
</comment>